<proteinExistence type="predicted"/>
<accession>A0ABN1F615</accession>
<protein>
    <recommendedName>
        <fullName evidence="3">NUDIX hydrolase</fullName>
    </recommendedName>
</protein>
<keyword evidence="2" id="KW-1185">Reference proteome</keyword>
<comment type="caution">
    <text evidence="1">The sequence shown here is derived from an EMBL/GenBank/DDBJ whole genome shotgun (WGS) entry which is preliminary data.</text>
</comment>
<organism evidence="1 2">
    <name type="scientific">Actinomadura livida</name>
    <dbReference type="NCBI Taxonomy" id="79909"/>
    <lineage>
        <taxon>Bacteria</taxon>
        <taxon>Bacillati</taxon>
        <taxon>Actinomycetota</taxon>
        <taxon>Actinomycetes</taxon>
        <taxon>Streptosporangiales</taxon>
        <taxon>Thermomonosporaceae</taxon>
        <taxon>Actinomadura</taxon>
    </lineage>
</organism>
<sequence>MAGNAGSVTHFDYTAGSGRKARQYTFGLVHNGQSIVLSSEHTAHRWLHPADMPGSDVTGETAQAIRDWAAS</sequence>
<reference evidence="1 2" key="1">
    <citation type="journal article" date="2019" name="Int. J. Syst. Evol. Microbiol.">
        <title>The Global Catalogue of Microorganisms (GCM) 10K type strain sequencing project: providing services to taxonomists for standard genome sequencing and annotation.</title>
        <authorList>
            <consortium name="The Broad Institute Genomics Platform"/>
            <consortium name="The Broad Institute Genome Sequencing Center for Infectious Disease"/>
            <person name="Wu L."/>
            <person name="Ma J."/>
        </authorList>
    </citation>
    <scope>NUCLEOTIDE SEQUENCE [LARGE SCALE GENOMIC DNA]</scope>
    <source>
        <strain evidence="1 2">JCM 10667</strain>
    </source>
</reference>
<name>A0ABN1F615_9ACTN</name>
<evidence type="ECO:0000313" key="1">
    <source>
        <dbReference type="EMBL" id="GAA0583282.1"/>
    </source>
</evidence>
<evidence type="ECO:0008006" key="3">
    <source>
        <dbReference type="Google" id="ProtNLM"/>
    </source>
</evidence>
<evidence type="ECO:0000313" key="2">
    <source>
        <dbReference type="Proteomes" id="UP001501427"/>
    </source>
</evidence>
<dbReference type="EMBL" id="BAAAHD010000056">
    <property type="protein sequence ID" value="GAA0583282.1"/>
    <property type="molecule type" value="Genomic_DNA"/>
</dbReference>
<dbReference type="Proteomes" id="UP001501427">
    <property type="component" value="Unassembled WGS sequence"/>
</dbReference>
<gene>
    <name evidence="1" type="ORF">GCM10009546_52100</name>
</gene>